<sequence length="583" mass="67388">MILSMTKRLFRTNRRLCVYHNEIDHKRKTLLFLHGITGSAINWQAQFRKFSPEYNIVAYDLYGHGQSGRPKKVIECSMVQSVLDAQSVIEYFKLENITIIAYGYSALISLLLCEKYPKLIQKQLLINPIPYEQLTDVPWYLQWPFSWGYRFFRLNEAQVESQGNNSASLPRLWVIRAYYQALLSLPALDIHPSKLRIKTMVLRSVKYLPAKRERVDNFYKVFYRARVKPLESISPFPMRQSRTRVNHFLSQTIDELNIHAFRNLVFEGAGVRGIAYSGAITALESLGVLKNIHRFAGTSAGAIYAILLAVGFNAKDVEEIVSQLDYRLFMDASRNFISNSTRLITDFGWYKGDFFISHMAELIARKLGDGYIDFATMKKLTGNDLYIIGTNLTKECAEVYSAETTPTMQVVEALRISTCIPMLFRAVKRKDGKEENILVDGGLIWNCPLELFDDKKYMHNTLNALYDGVSNDEVFNTETLGFRLDPKEDPLKQMRKGSQGFHKIGHIFEFTREFMKFYSLASLKRHLEPSNWNRVVFVDTLDIMGTDFEISQEEIYQLIEQGKTGVYEHFSWRMSENGVKFPQ</sequence>
<dbReference type="InterPro" id="IPR029058">
    <property type="entry name" value="AB_hydrolase_fold"/>
</dbReference>
<reference evidence="4" key="1">
    <citation type="journal article" date="2014" name="Int. J. Syst. Evol. Microbiol.">
        <title>Complete genome sequence of Corynebacterium casei LMG S-19264T (=DSM 44701T), isolated from a smear-ripened cheese.</title>
        <authorList>
            <consortium name="US DOE Joint Genome Institute (JGI-PGF)"/>
            <person name="Walter F."/>
            <person name="Albersmeier A."/>
            <person name="Kalinowski J."/>
            <person name="Ruckert C."/>
        </authorList>
    </citation>
    <scope>NUCLEOTIDE SEQUENCE</scope>
    <source>
        <strain evidence="4">CGMCC 1.15758</strain>
    </source>
</reference>
<feature type="active site" description="Proton acceptor" evidence="2">
    <location>
        <position position="440"/>
    </location>
</feature>
<dbReference type="Pfam" id="PF01734">
    <property type="entry name" value="Patatin"/>
    <property type="match status" value="1"/>
</dbReference>
<dbReference type="GO" id="GO:0016787">
    <property type="term" value="F:hydrolase activity"/>
    <property type="evidence" value="ECO:0007669"/>
    <property type="project" value="UniProtKB-UniRule"/>
</dbReference>
<evidence type="ECO:0000256" key="1">
    <source>
        <dbReference type="ARBA" id="ARBA00023098"/>
    </source>
</evidence>
<reference evidence="4" key="2">
    <citation type="submission" date="2020-09" db="EMBL/GenBank/DDBJ databases">
        <authorList>
            <person name="Sun Q."/>
            <person name="Zhou Y."/>
        </authorList>
    </citation>
    <scope>NUCLEOTIDE SEQUENCE</scope>
    <source>
        <strain evidence="4">CGMCC 1.15758</strain>
    </source>
</reference>
<feature type="domain" description="PNPLA" evidence="3">
    <location>
        <begin position="264"/>
        <end position="453"/>
    </location>
</feature>
<dbReference type="SUPFAM" id="SSF53474">
    <property type="entry name" value="alpha/beta-Hydrolases"/>
    <property type="match status" value="1"/>
</dbReference>
<dbReference type="InterPro" id="IPR002641">
    <property type="entry name" value="PNPLA_dom"/>
</dbReference>
<dbReference type="RefSeq" id="WP_117003275.1">
    <property type="nucleotide sequence ID" value="NZ_BMJS01000024.1"/>
</dbReference>
<feature type="short sequence motif" description="GXGXXG" evidence="2">
    <location>
        <begin position="268"/>
        <end position="273"/>
    </location>
</feature>
<evidence type="ECO:0000259" key="3">
    <source>
        <dbReference type="PROSITE" id="PS51635"/>
    </source>
</evidence>
<protein>
    <recommendedName>
        <fullName evidence="3">PNPLA domain-containing protein</fullName>
    </recommendedName>
</protein>
<proteinExistence type="predicted"/>
<keyword evidence="5" id="KW-1185">Reference proteome</keyword>
<feature type="short sequence motif" description="GXSXG" evidence="2">
    <location>
        <begin position="297"/>
        <end position="301"/>
    </location>
</feature>
<accession>A0A8J2Z5R3</accession>
<dbReference type="Proteomes" id="UP000636949">
    <property type="component" value="Unassembled WGS sequence"/>
</dbReference>
<dbReference type="InterPro" id="IPR052580">
    <property type="entry name" value="Lipid_Hydrolase"/>
</dbReference>
<dbReference type="CDD" id="cd07207">
    <property type="entry name" value="Pat_ExoU_VipD_like"/>
    <property type="match status" value="1"/>
</dbReference>
<keyword evidence="1 2" id="KW-0443">Lipid metabolism</keyword>
<dbReference type="Pfam" id="PF00561">
    <property type="entry name" value="Abhydrolase_1"/>
    <property type="match status" value="1"/>
</dbReference>
<keyword evidence="2" id="KW-0378">Hydrolase</keyword>
<evidence type="ECO:0000256" key="2">
    <source>
        <dbReference type="PROSITE-ProRule" id="PRU01161"/>
    </source>
</evidence>
<gene>
    <name evidence="4" type="ORF">GCM10010995_19490</name>
</gene>
<comment type="caution">
    <text evidence="4">The sequence shown here is derived from an EMBL/GenBank/DDBJ whole genome shotgun (WGS) entry which is preliminary data.</text>
</comment>
<dbReference type="SUPFAM" id="SSF52151">
    <property type="entry name" value="FabD/lysophospholipase-like"/>
    <property type="match status" value="1"/>
</dbReference>
<dbReference type="PROSITE" id="PS51635">
    <property type="entry name" value="PNPLA"/>
    <property type="match status" value="1"/>
</dbReference>
<feature type="active site" description="Nucleophile" evidence="2">
    <location>
        <position position="299"/>
    </location>
</feature>
<dbReference type="AlphaFoldDB" id="A0A8J2Z5R3"/>
<keyword evidence="2" id="KW-0442">Lipid degradation</keyword>
<organism evidence="4 5">
    <name type="scientific">Cysteiniphilum litorale</name>
    <dbReference type="NCBI Taxonomy" id="2056700"/>
    <lineage>
        <taxon>Bacteria</taxon>
        <taxon>Pseudomonadati</taxon>
        <taxon>Pseudomonadota</taxon>
        <taxon>Gammaproteobacteria</taxon>
        <taxon>Thiotrichales</taxon>
        <taxon>Fastidiosibacteraceae</taxon>
        <taxon>Cysteiniphilum</taxon>
    </lineage>
</organism>
<dbReference type="PANTHER" id="PTHR46394">
    <property type="entry name" value="ANNEXIN"/>
    <property type="match status" value="1"/>
</dbReference>
<feature type="short sequence motif" description="DGA/G" evidence="2">
    <location>
        <begin position="440"/>
        <end position="442"/>
    </location>
</feature>
<name>A0A8J2Z5R3_9GAMM</name>
<evidence type="ECO:0000313" key="5">
    <source>
        <dbReference type="Proteomes" id="UP000636949"/>
    </source>
</evidence>
<dbReference type="PANTHER" id="PTHR46394:SF1">
    <property type="entry name" value="PNPLA DOMAIN-CONTAINING PROTEIN"/>
    <property type="match status" value="1"/>
</dbReference>
<dbReference type="InterPro" id="IPR000073">
    <property type="entry name" value="AB_hydrolase_1"/>
</dbReference>
<dbReference type="OrthoDB" id="5290098at2"/>
<dbReference type="Gene3D" id="3.40.50.1820">
    <property type="entry name" value="alpha/beta hydrolase"/>
    <property type="match status" value="1"/>
</dbReference>
<dbReference type="Gene3D" id="3.40.1090.10">
    <property type="entry name" value="Cytosolic phospholipase A2 catalytic domain"/>
    <property type="match status" value="2"/>
</dbReference>
<dbReference type="InterPro" id="IPR016035">
    <property type="entry name" value="Acyl_Trfase/lysoPLipase"/>
</dbReference>
<dbReference type="GO" id="GO:0016042">
    <property type="term" value="P:lipid catabolic process"/>
    <property type="evidence" value="ECO:0007669"/>
    <property type="project" value="UniProtKB-UniRule"/>
</dbReference>
<evidence type="ECO:0000313" key="4">
    <source>
        <dbReference type="EMBL" id="GGG02141.1"/>
    </source>
</evidence>
<dbReference type="EMBL" id="BMJS01000024">
    <property type="protein sequence ID" value="GGG02141.1"/>
    <property type="molecule type" value="Genomic_DNA"/>
</dbReference>